<dbReference type="AlphaFoldDB" id="A0AA90NZP6"/>
<dbReference type="InterPro" id="IPR053841">
    <property type="entry name" value="MksE"/>
</dbReference>
<organism evidence="1 2">
    <name type="scientific">Candidatus Endonucleibacter bathymodioli</name>
    <dbReference type="NCBI Taxonomy" id="539814"/>
    <lineage>
        <taxon>Bacteria</taxon>
        <taxon>Pseudomonadati</taxon>
        <taxon>Pseudomonadota</taxon>
        <taxon>Gammaproteobacteria</taxon>
        <taxon>Oceanospirillales</taxon>
        <taxon>Endozoicomonadaceae</taxon>
        <taxon>Candidatus Endonucleibacter</taxon>
    </lineage>
</organism>
<comment type="caution">
    <text evidence="1">The sequence shown here is derived from an EMBL/GenBank/DDBJ whole genome shotgun (WGS) entry which is preliminary data.</text>
</comment>
<accession>A0AA90NZP6</accession>
<reference evidence="1 2" key="1">
    <citation type="journal article" date="2023" name="bioRxiv">
        <title>An intranuclear bacterial parasite of deep-sea mussels expresses apoptosis inhibitors acquired from its host.</title>
        <authorList>
            <person name="Gonzalez Porras M.A."/>
            <person name="Assie A."/>
            <person name="Tietjen M."/>
            <person name="Violette M."/>
            <person name="Kleiner M."/>
            <person name="Gruber-Vodicka H."/>
            <person name="Dubilier N."/>
            <person name="Leisch N."/>
        </authorList>
    </citation>
    <scope>NUCLEOTIDE SEQUENCE [LARGE SCALE GENOMIC DNA]</scope>
    <source>
        <strain evidence="1">IAP13</strain>
    </source>
</reference>
<keyword evidence="2" id="KW-1185">Reference proteome</keyword>
<dbReference type="EMBL" id="JASXSV010000003">
    <property type="protein sequence ID" value="MDP0588266.1"/>
    <property type="molecule type" value="Genomic_DNA"/>
</dbReference>
<evidence type="ECO:0000313" key="2">
    <source>
        <dbReference type="Proteomes" id="UP001178148"/>
    </source>
</evidence>
<protein>
    <submittedName>
        <fullName evidence="1">Uncharacterized protein</fullName>
    </submittedName>
</protein>
<proteinExistence type="predicted"/>
<dbReference type="Proteomes" id="UP001178148">
    <property type="component" value="Unassembled WGS sequence"/>
</dbReference>
<evidence type="ECO:0000313" key="1">
    <source>
        <dbReference type="EMBL" id="MDP0588266.1"/>
    </source>
</evidence>
<sequence length="180" mass="20505">MNKELSQQIFKVGQRGELINKLSMTATGLAANPLYREIFENETEYRELYNALPFDLVPISGEAYFICESEQDAPYMVVARNIQVLLDLIARGLQMCGLMPELLDPEGFGLNRDYIDRFDKEEEFSDILYASGMGRKISAEIENVLIRRQIANWNQSNQLVLTTGGSAFFRELHQEDVVIG</sequence>
<gene>
    <name evidence="1" type="ORF">QS748_03325</name>
</gene>
<name>A0AA90NZP6_9GAMM</name>
<dbReference type="Pfam" id="PF21980">
    <property type="entry name" value="MksE"/>
    <property type="match status" value="1"/>
</dbReference>